<gene>
    <name evidence="1" type="ORF">H5410_056887</name>
</gene>
<reference evidence="1 2" key="1">
    <citation type="submission" date="2020-09" db="EMBL/GenBank/DDBJ databases">
        <title>De no assembly of potato wild relative species, Solanum commersonii.</title>
        <authorList>
            <person name="Cho K."/>
        </authorList>
    </citation>
    <scope>NUCLEOTIDE SEQUENCE [LARGE SCALE GENOMIC DNA]</scope>
    <source>
        <strain evidence="1">LZ3.2</strain>
        <tissue evidence="1">Leaf</tissue>
    </source>
</reference>
<name>A0A9J5WLF7_SOLCO</name>
<evidence type="ECO:0000313" key="2">
    <source>
        <dbReference type="Proteomes" id="UP000824120"/>
    </source>
</evidence>
<dbReference type="Proteomes" id="UP000824120">
    <property type="component" value="Chromosome 11"/>
</dbReference>
<accession>A0A9J5WLF7</accession>
<evidence type="ECO:0000313" key="1">
    <source>
        <dbReference type="EMBL" id="KAG5576753.1"/>
    </source>
</evidence>
<keyword evidence="2" id="KW-1185">Reference proteome</keyword>
<dbReference type="AlphaFoldDB" id="A0A9J5WLF7"/>
<dbReference type="EMBL" id="JACXVP010000011">
    <property type="protein sequence ID" value="KAG5576753.1"/>
    <property type="molecule type" value="Genomic_DNA"/>
</dbReference>
<sequence>MGTLDYLASWFELAESFGVKLDETITFGEKPRVPKRTLDRPPYATPETLIHCTFRRTNPYSPKAVSDSPKGLSNRRLALIV</sequence>
<proteinExistence type="predicted"/>
<protein>
    <submittedName>
        <fullName evidence="1">Uncharacterized protein</fullName>
    </submittedName>
</protein>
<comment type="caution">
    <text evidence="1">The sequence shown here is derived from an EMBL/GenBank/DDBJ whole genome shotgun (WGS) entry which is preliminary data.</text>
</comment>
<organism evidence="1 2">
    <name type="scientific">Solanum commersonii</name>
    <name type="common">Commerson's wild potato</name>
    <name type="synonym">Commerson's nightshade</name>
    <dbReference type="NCBI Taxonomy" id="4109"/>
    <lineage>
        <taxon>Eukaryota</taxon>
        <taxon>Viridiplantae</taxon>
        <taxon>Streptophyta</taxon>
        <taxon>Embryophyta</taxon>
        <taxon>Tracheophyta</taxon>
        <taxon>Spermatophyta</taxon>
        <taxon>Magnoliopsida</taxon>
        <taxon>eudicotyledons</taxon>
        <taxon>Gunneridae</taxon>
        <taxon>Pentapetalae</taxon>
        <taxon>asterids</taxon>
        <taxon>lamiids</taxon>
        <taxon>Solanales</taxon>
        <taxon>Solanaceae</taxon>
        <taxon>Solanoideae</taxon>
        <taxon>Solaneae</taxon>
        <taxon>Solanum</taxon>
    </lineage>
</organism>